<dbReference type="PANTHER" id="PTHR43151">
    <property type="entry name" value="FEOA FAMILY PROTEIN"/>
    <property type="match status" value="1"/>
</dbReference>
<sequence length="88" mass="9249">MSIHSQTMSLAQLMPGQCAEVVEVDGGRAMTQRMLMLGIRRGTGLCVVQGPSKRGVVVRVGGARIALGHGVTERIRVQPANLRAGVVA</sequence>
<dbReference type="Gene3D" id="2.30.30.90">
    <property type="match status" value="1"/>
</dbReference>
<gene>
    <name evidence="3" type="ORF">Ga0061069_10796</name>
</gene>
<dbReference type="SUPFAM" id="SSF50037">
    <property type="entry name" value="C-terminal domain of transcriptional repressors"/>
    <property type="match status" value="1"/>
</dbReference>
<evidence type="ECO:0000259" key="2">
    <source>
        <dbReference type="SMART" id="SM00899"/>
    </source>
</evidence>
<feature type="domain" description="Ferrous iron transporter FeoA-like" evidence="2">
    <location>
        <begin position="8"/>
        <end position="79"/>
    </location>
</feature>
<keyword evidence="1" id="KW-0408">Iron</keyword>
<evidence type="ECO:0000313" key="3">
    <source>
        <dbReference type="EMBL" id="CUA98430.1"/>
    </source>
</evidence>
<organism evidence="3 4">
    <name type="scientific">Thiomonas bhubaneswarensis</name>
    <dbReference type="NCBI Taxonomy" id="339866"/>
    <lineage>
        <taxon>Bacteria</taxon>
        <taxon>Pseudomonadati</taxon>
        <taxon>Pseudomonadota</taxon>
        <taxon>Betaproteobacteria</taxon>
        <taxon>Burkholderiales</taxon>
        <taxon>Thiomonas</taxon>
    </lineage>
</organism>
<accession>A0A0K6I5M0</accession>
<dbReference type="GO" id="GO:0046914">
    <property type="term" value="F:transition metal ion binding"/>
    <property type="evidence" value="ECO:0007669"/>
    <property type="project" value="InterPro"/>
</dbReference>
<dbReference type="EMBL" id="CYHF01000007">
    <property type="protein sequence ID" value="CUA98430.1"/>
    <property type="molecule type" value="Genomic_DNA"/>
</dbReference>
<dbReference type="AlphaFoldDB" id="A0A0K6I5M0"/>
<protein>
    <submittedName>
        <fullName evidence="3">Fe2+ transport system protein FeoA</fullName>
    </submittedName>
</protein>
<evidence type="ECO:0000256" key="1">
    <source>
        <dbReference type="ARBA" id="ARBA00023004"/>
    </source>
</evidence>
<dbReference type="InterPro" id="IPR007167">
    <property type="entry name" value="Fe-transptr_FeoA-like"/>
</dbReference>
<keyword evidence="4" id="KW-1185">Reference proteome</keyword>
<dbReference type="Pfam" id="PF04023">
    <property type="entry name" value="FeoA"/>
    <property type="match status" value="1"/>
</dbReference>
<proteinExistence type="predicted"/>
<dbReference type="OrthoDB" id="9156819at2"/>
<reference evidence="4" key="1">
    <citation type="submission" date="2015-08" db="EMBL/GenBank/DDBJ databases">
        <authorList>
            <person name="Varghese N."/>
        </authorList>
    </citation>
    <scope>NUCLEOTIDE SEQUENCE [LARGE SCALE GENOMIC DNA]</scope>
    <source>
        <strain evidence="4">DSM 18181</strain>
    </source>
</reference>
<dbReference type="RefSeq" id="WP_055450998.1">
    <property type="nucleotide sequence ID" value="NZ_CYHF01000007.1"/>
</dbReference>
<dbReference type="InterPro" id="IPR008988">
    <property type="entry name" value="Transcriptional_repressor_C"/>
</dbReference>
<dbReference type="Proteomes" id="UP000183649">
    <property type="component" value="Unassembled WGS sequence"/>
</dbReference>
<dbReference type="InterPro" id="IPR038157">
    <property type="entry name" value="FeoA_core_dom"/>
</dbReference>
<evidence type="ECO:0000313" key="4">
    <source>
        <dbReference type="Proteomes" id="UP000183649"/>
    </source>
</evidence>
<name>A0A0K6I5M0_9BURK</name>
<dbReference type="SMART" id="SM00899">
    <property type="entry name" value="FeoA"/>
    <property type="match status" value="1"/>
</dbReference>
<dbReference type="STRING" id="339866.GCA_001418255_02135"/>
<dbReference type="PANTHER" id="PTHR43151:SF1">
    <property type="entry name" value="SSR2333 PROTEIN"/>
    <property type="match status" value="1"/>
</dbReference>
<dbReference type="InterPro" id="IPR053184">
    <property type="entry name" value="FeoA-like"/>
</dbReference>